<gene>
    <name evidence="3" type="ORF">Tco_1078349</name>
</gene>
<comment type="caution">
    <text evidence="3">The sequence shown here is derived from an EMBL/GenBank/DDBJ whole genome shotgun (WGS) entry which is preliminary data.</text>
</comment>
<keyword evidence="4" id="KW-1185">Reference proteome</keyword>
<reference evidence="3" key="1">
    <citation type="journal article" date="2022" name="Int. J. Mol. Sci.">
        <title>Draft Genome of Tanacetum Coccineum: Genomic Comparison of Closely Related Tanacetum-Family Plants.</title>
        <authorList>
            <person name="Yamashiro T."/>
            <person name="Shiraishi A."/>
            <person name="Nakayama K."/>
            <person name="Satake H."/>
        </authorList>
    </citation>
    <scope>NUCLEOTIDE SEQUENCE</scope>
</reference>
<evidence type="ECO:0000313" key="4">
    <source>
        <dbReference type="Proteomes" id="UP001151760"/>
    </source>
</evidence>
<feature type="compositionally biased region" description="Low complexity" evidence="2">
    <location>
        <begin position="420"/>
        <end position="429"/>
    </location>
</feature>
<organism evidence="3 4">
    <name type="scientific">Tanacetum coccineum</name>
    <dbReference type="NCBI Taxonomy" id="301880"/>
    <lineage>
        <taxon>Eukaryota</taxon>
        <taxon>Viridiplantae</taxon>
        <taxon>Streptophyta</taxon>
        <taxon>Embryophyta</taxon>
        <taxon>Tracheophyta</taxon>
        <taxon>Spermatophyta</taxon>
        <taxon>Magnoliopsida</taxon>
        <taxon>eudicotyledons</taxon>
        <taxon>Gunneridae</taxon>
        <taxon>Pentapetalae</taxon>
        <taxon>asterids</taxon>
        <taxon>campanulids</taxon>
        <taxon>Asterales</taxon>
        <taxon>Asteraceae</taxon>
        <taxon>Asteroideae</taxon>
        <taxon>Anthemideae</taxon>
        <taxon>Anthemidinae</taxon>
        <taxon>Tanacetum</taxon>
    </lineage>
</organism>
<name>A0ABQ5HQ18_9ASTR</name>
<sequence>MVAYLQKSEGSEGFHQIIDFLNASHIQYALTENPTIYVSFIKQFWRTATAGTSANGEVELTATIDGQVKTITEASLRRHLKLEDNGGVTTLPNSEIFEQLALMGYVTDSDKLTFQKGHFSPQWKFLIHTILHCLSPKKTAWEQFSSNIATAIICLATNRTYNFSKLIFDAMIKNLENPHKFLMYPRFIQICLNKQKRLLQPHTQTYPTPILTQKVFSNMKRVSRGYSGIDFALFPTMISAPETSPSRITSSPSLSPQTHTPVSTPSTSQPPNTQPTPDAEEAVPMPHESPLHSVHSLGRDEGSLSLNELTDLCTSLSKKVEGLESELKQTKQTYSTALTKLILRVKKLEQIVKAKNILEEGFRGVPPHAVNEGRNDDTRIYDLLAKQLGVFSAVTALADATKRRRSVETAQTYTRRRRSISTGSGRVSTASRTVSTADVSTASELGSTAGVKAKDKGKAIMQESEPPKKVKKRVQVQMIMDEELAKKGFEEEQAKYMAEQEQERIKFEAALELQK</sequence>
<evidence type="ECO:0000256" key="1">
    <source>
        <dbReference type="SAM" id="Coils"/>
    </source>
</evidence>
<evidence type="ECO:0008006" key="5">
    <source>
        <dbReference type="Google" id="ProtNLM"/>
    </source>
</evidence>
<accession>A0ABQ5HQ18</accession>
<feature type="compositionally biased region" description="Polar residues" evidence="2">
    <location>
        <begin position="430"/>
        <end position="446"/>
    </location>
</feature>
<feature type="region of interest" description="Disordered" evidence="2">
    <location>
        <begin position="408"/>
        <end position="473"/>
    </location>
</feature>
<dbReference type="Proteomes" id="UP001151760">
    <property type="component" value="Unassembled WGS sequence"/>
</dbReference>
<proteinExistence type="predicted"/>
<evidence type="ECO:0000313" key="3">
    <source>
        <dbReference type="EMBL" id="GJT89504.1"/>
    </source>
</evidence>
<protein>
    <recommendedName>
        <fullName evidence="5">Synaptobrevin, longin-like domain protein</fullName>
    </recommendedName>
</protein>
<keyword evidence="1" id="KW-0175">Coiled coil</keyword>
<reference evidence="3" key="2">
    <citation type="submission" date="2022-01" db="EMBL/GenBank/DDBJ databases">
        <authorList>
            <person name="Yamashiro T."/>
            <person name="Shiraishi A."/>
            <person name="Satake H."/>
            <person name="Nakayama K."/>
        </authorList>
    </citation>
    <scope>NUCLEOTIDE SEQUENCE</scope>
</reference>
<feature type="coiled-coil region" evidence="1">
    <location>
        <begin position="306"/>
        <end position="340"/>
    </location>
</feature>
<evidence type="ECO:0000256" key="2">
    <source>
        <dbReference type="SAM" id="MobiDB-lite"/>
    </source>
</evidence>
<feature type="compositionally biased region" description="Low complexity" evidence="2">
    <location>
        <begin position="242"/>
        <end position="277"/>
    </location>
</feature>
<feature type="region of interest" description="Disordered" evidence="2">
    <location>
        <begin position="242"/>
        <end position="299"/>
    </location>
</feature>
<dbReference type="EMBL" id="BQNB010019830">
    <property type="protein sequence ID" value="GJT89504.1"/>
    <property type="molecule type" value="Genomic_DNA"/>
</dbReference>